<reference evidence="2" key="1">
    <citation type="journal article" date="2017" name="Nat. Ecol. Evol.">
        <title>Genome expansion and lineage-specific genetic innovations in the forest pathogenic fungi Armillaria.</title>
        <authorList>
            <person name="Sipos G."/>
            <person name="Prasanna A.N."/>
            <person name="Walter M.C."/>
            <person name="O'Connor E."/>
            <person name="Balint B."/>
            <person name="Krizsan K."/>
            <person name="Kiss B."/>
            <person name="Hess J."/>
            <person name="Varga T."/>
            <person name="Slot J."/>
            <person name="Riley R."/>
            <person name="Boka B."/>
            <person name="Rigling D."/>
            <person name="Barry K."/>
            <person name="Lee J."/>
            <person name="Mihaltcheva S."/>
            <person name="LaButti K."/>
            <person name="Lipzen A."/>
            <person name="Waldron R."/>
            <person name="Moloney N.M."/>
            <person name="Sperisen C."/>
            <person name="Kredics L."/>
            <person name="Vagvoelgyi C."/>
            <person name="Patrignani A."/>
            <person name="Fitzpatrick D."/>
            <person name="Nagy I."/>
            <person name="Doyle S."/>
            <person name="Anderson J.B."/>
            <person name="Grigoriev I.V."/>
            <person name="Gueldener U."/>
            <person name="Muensterkoetter M."/>
            <person name="Nagy L.G."/>
        </authorList>
    </citation>
    <scope>NUCLEOTIDE SEQUENCE [LARGE SCALE GENOMIC DNA]</scope>
    <source>
        <strain evidence="2">28-4</strain>
    </source>
</reference>
<accession>A0A2H3BYF2</accession>
<gene>
    <name evidence="1" type="ORF">ARMSODRAFT_413800</name>
</gene>
<protein>
    <submittedName>
        <fullName evidence="1">Uncharacterized protein</fullName>
    </submittedName>
</protein>
<proteinExistence type="predicted"/>
<dbReference type="AlphaFoldDB" id="A0A2H3BYF2"/>
<dbReference type="EMBL" id="KZ293417">
    <property type="protein sequence ID" value="PBK75891.1"/>
    <property type="molecule type" value="Genomic_DNA"/>
</dbReference>
<keyword evidence="2" id="KW-1185">Reference proteome</keyword>
<name>A0A2H3BYF2_9AGAR</name>
<organism evidence="1 2">
    <name type="scientific">Armillaria solidipes</name>
    <dbReference type="NCBI Taxonomy" id="1076256"/>
    <lineage>
        <taxon>Eukaryota</taxon>
        <taxon>Fungi</taxon>
        <taxon>Dikarya</taxon>
        <taxon>Basidiomycota</taxon>
        <taxon>Agaricomycotina</taxon>
        <taxon>Agaricomycetes</taxon>
        <taxon>Agaricomycetidae</taxon>
        <taxon>Agaricales</taxon>
        <taxon>Marasmiineae</taxon>
        <taxon>Physalacriaceae</taxon>
        <taxon>Armillaria</taxon>
    </lineage>
</organism>
<dbReference type="Proteomes" id="UP000218334">
    <property type="component" value="Unassembled WGS sequence"/>
</dbReference>
<sequence length="66" mass="7522">MALQSSFRLEPCGCNTLGSRYDSMCCHDLPSTPSNSTQDHYLSCFSRFRRVGLYYLAFSESLSKVR</sequence>
<evidence type="ECO:0000313" key="2">
    <source>
        <dbReference type="Proteomes" id="UP000218334"/>
    </source>
</evidence>
<evidence type="ECO:0000313" key="1">
    <source>
        <dbReference type="EMBL" id="PBK75891.1"/>
    </source>
</evidence>